<keyword evidence="3 6" id="KW-0175">Coiled coil</keyword>
<evidence type="ECO:0000256" key="7">
    <source>
        <dbReference type="SAM" id="MobiDB-lite"/>
    </source>
</evidence>
<dbReference type="GO" id="GO:0005509">
    <property type="term" value="F:calcium ion binding"/>
    <property type="evidence" value="ECO:0007669"/>
    <property type="project" value="InterPro"/>
</dbReference>
<dbReference type="PANTHER" id="PTHR14240">
    <property type="entry name" value="RETINITIS PIGMENTOSA GTPASE REGULATOR-INTERACTING PROTEIN"/>
    <property type="match status" value="1"/>
</dbReference>
<evidence type="ECO:0000256" key="4">
    <source>
        <dbReference type="ARBA" id="ARBA00023069"/>
    </source>
</evidence>
<comment type="caution">
    <text evidence="9">The sequence shown here is derived from an EMBL/GenBank/DDBJ whole genome shotgun (WGS) entry which is preliminary data.</text>
</comment>
<dbReference type="SUPFAM" id="SSF49562">
    <property type="entry name" value="C2 domain (Calcium/lipid-binding domain, CaLB)"/>
    <property type="match status" value="3"/>
</dbReference>
<feature type="region of interest" description="Disordered" evidence="7">
    <location>
        <begin position="1208"/>
        <end position="1227"/>
    </location>
</feature>
<feature type="region of interest" description="Disordered" evidence="7">
    <location>
        <begin position="1409"/>
        <end position="1440"/>
    </location>
</feature>
<comment type="subcellular location">
    <subcellularLocation>
        <location evidence="1">Cell projection</location>
        <location evidence="1">Cilium</location>
    </subcellularLocation>
</comment>
<dbReference type="InterPro" id="IPR031139">
    <property type="entry name" value="RPGRIP1_fam"/>
</dbReference>
<organism evidence="9 10">
    <name type="scientific">Tribonema minus</name>
    <dbReference type="NCBI Taxonomy" id="303371"/>
    <lineage>
        <taxon>Eukaryota</taxon>
        <taxon>Sar</taxon>
        <taxon>Stramenopiles</taxon>
        <taxon>Ochrophyta</taxon>
        <taxon>PX clade</taxon>
        <taxon>Xanthophyceae</taxon>
        <taxon>Tribonematales</taxon>
        <taxon>Tribonemataceae</taxon>
        <taxon>Tribonema</taxon>
    </lineage>
</organism>
<dbReference type="InterPro" id="IPR035892">
    <property type="entry name" value="C2_domain_sf"/>
</dbReference>
<evidence type="ECO:0000256" key="2">
    <source>
        <dbReference type="ARBA" id="ARBA00006042"/>
    </source>
</evidence>
<dbReference type="InterPro" id="IPR011992">
    <property type="entry name" value="EF-hand-dom_pair"/>
</dbReference>
<feature type="compositionally biased region" description="Basic and acidic residues" evidence="7">
    <location>
        <begin position="152"/>
        <end position="162"/>
    </location>
</feature>
<evidence type="ECO:0000256" key="1">
    <source>
        <dbReference type="ARBA" id="ARBA00004138"/>
    </source>
</evidence>
<feature type="region of interest" description="Disordered" evidence="7">
    <location>
        <begin position="3084"/>
        <end position="3143"/>
    </location>
</feature>
<keyword evidence="5" id="KW-0966">Cell projection</keyword>
<feature type="region of interest" description="Disordered" evidence="7">
    <location>
        <begin position="2754"/>
        <end position="2834"/>
    </location>
</feature>
<feature type="compositionally biased region" description="Polar residues" evidence="7">
    <location>
        <begin position="139"/>
        <end position="148"/>
    </location>
</feature>
<dbReference type="EMBL" id="JAFCMP010000334">
    <property type="protein sequence ID" value="KAG5181255.1"/>
    <property type="molecule type" value="Genomic_DNA"/>
</dbReference>
<dbReference type="PANTHER" id="PTHR14240:SF1">
    <property type="entry name" value="PROTEIN FANTOM-RELATED"/>
    <property type="match status" value="1"/>
</dbReference>
<evidence type="ECO:0000259" key="8">
    <source>
        <dbReference type="PROSITE" id="PS50222"/>
    </source>
</evidence>
<evidence type="ECO:0000313" key="10">
    <source>
        <dbReference type="Proteomes" id="UP000664859"/>
    </source>
</evidence>
<dbReference type="Gene3D" id="1.10.238.10">
    <property type="entry name" value="EF-hand"/>
    <property type="match status" value="5"/>
</dbReference>
<sequence length="3143" mass="336243">MEALSYEERYLSLRDEHVSLTHKCNEQEDTIRRMNTKLAQIEKNLKLKQQLDGLGVDAVQGRSGPRNREQEQLIEELYRRNGDLTKENTDLKLRNKALADALLKEKKKTERERQARARAVNAGGLSRTPLAAAGATAAPRSTVNSSHVQLGRRLDGDTDAKPGARPASPVRQAPAAAAAAAALARGDVQQVAARLRERVQEAEAQLQRLREENQLAERRCSRCVQLQRLREENQVRQRAAALLQALRAAVNAGSKTQISGALGDVEAGSEVARLQKELRDAQARHQLLAARYEHLEARGRAQGTLHAGSVDRLEETNRQMRDLRRALQDMAHQKDVAEARAARADDLEEASLELRQQNRALEEQITLLCESPFIGKAYAGAEKAARLAELERAERAWQQRAEHLQATAQEHQAALLALQKKAARLRDEKETAEAQLREVRARHGEARVGAQDLADKMRLFGGDEDVDMEELERALTVVRRRADRGAALPFLQSADGEDVDSVPVLRRRLQQAQSANGEDADSVPVLRRRLQQAQSADGEDAHSVPVLRRRLQQAQVGCSRLLLGTLKQAAAGTRSRHTHARFEGPRAHAQNSAPAADMYICIQVANLGLTRELERAERMLKAQMGINRDLHLELEERARQMDADKRGIAQKLADFEALALQRLARVQELEAQLRQLRYMGGNGAAPEDGSDAAAEETLLAELADGDFGPDQNVVEVWVVGAQLKEGVIAANASSFAVLDFFDYESQATPLLAGREPRFDFATTYKVTVDDLFLSIEWHDGYSCFDFATTYKVTVDDLFLRYLATEGLTLELNQTRAADFDLVARCKIALSSLLSTKPRLVLNGEPLVSVLKGEPLVSVRDGTVIGRVHVEIRMALPVSELFQLFLERNPEERGRIAAADAQRRLAGAGPLSAAARAAAAPGEAARLQNEIEVVVEGCQGLPRRAGLDGALPSAYAHYQLLGFQDVFTPVAPPSAAPAWAHACAFPVCADARLLRFLRGYRLSVTVLDDDGTSDDNESLLTVHDMNLNSDHLMHSQHRMSDYHQRISSRDGAGGLIGEAKLSLAALCDGEDITGTLDLDDEAGCKRGTVRVAVRWRRPLRPGGRDLGPNALTAREVEDLMARFSPHKDGQVRWVAFLRYADPPPAVMAALRRLRAFLKTQQEDGTTEPFAFLSDGLTEEQFIAALMGAPNLDEPPEELLQRHKLQLYRKDPTSSSPLRSPHAVPGGLSPAGLTERQSIAALLSTVAGGLSPEGLTEEQFIAALMGAPNLDVPPEELAAAFGHLDADCAGRVTRVQLEEFAHGGGRAAEDLRERLRGRMKEVQLRGHFPSALFSKVDGERSGRVALLRFAPVLANSYPKPDGFFHMRAQMKLRGHFPSAPFEKIDGERSGRVTRRQFKQCLRLLGFVLVDEPPQGAPEDTPPSADNGGVQGRSAQPPGPEEEVLELRWDESARAEADQQRAFKEQVAGIERAVAARVAAAATTAVSLSTPRPQQQQQQPSAALALELQAAQAPASPPPRDSTPAYQSSAVEVKDTGARGAASEGRRRHAAATAVQARYRGYRTRRGEGGRKGGAGGARCDVVKEGRRGKGFLTAAANGPERSSGARPADQQGRATILDAEDAIRACAAQLEGVRAFPDLMPAFLALDRAGQGHLDRTKFALALRKVPELALPPLALRAAMDFFDLGAPAAAAAAATSAAAAAAAAVAAARIDYAAFCAFCGAAAATAEAAPAAARLRRMVMSVGAGDAFARRDAAGDGVVSRVDLAEALRETGHGRLPSLLLRAVALLFEASSDRVAYPSLLQYVAEQGASLEAQALEDELRRHLLSRVNAGQDSAQGVRRAFEAALASGSSGGGGGGGVVSCDEFAAALAQLSFPASQEQAQNLYKRLDPRGAGLDLREFAAFVAAPPARVLPPRAALAAAAEIDAAALRRRAKAAVAEAAQRCGGDLSELTAAFSHYDWRETGRALQTAGFPFTRAEGAALAGRFGDGATVAYPQFLAWATPQGDEMRELAPAVGGLVGGDLGEVSMAAGGGAAAEVLFKLQRGVEREGLGDADVASAVEDALCSASDGARSGAYNCIPMLSNTNFILNVFREQLRSASDGARSGALMQVAEQLRSASDGARSGALSQAALLVAMRGLGLALTERDAAALARHARVGDGYGCVRPRALLAALQEDTGQWVPRESGSQVRVGDGYGCVRPRALLAALQEDAGQSDHRESAAHRIAAALRRAARDLAPDHRRPLRALFQDLSGGLGAVSAAQLARGLAARGGAEFGAGDARAFVRGASGGGEALSYEEFAAAAEGEEPPSDNAGASHLRDRLRDALTAAVLTGTDYRAALEACDAEWRGAVPGADFRGAMRDIGGLSEEEIRLLGEKFVGKGHEVRYVECLRWGRPRGHSNSGGGGSGGGGDSDEDAAVDDLAEQLRQTIRRRYNWAEAGGLNRAFRLFDTKNTGAFDDEQLEQGLKRLGLRFSIVECRQLARRMDLDNGGGSGRGSGGSGAAVSYPSFVTFIRDANHADVARKTETAFSFAELSENLPLPLSAAQVSHGVARPWNEKETRLARLRRALEREDADGMGVTRAALGQALSSVGVHLTRGELRRLGHRFDAREDGVLSTRSFLKFLGGHRSAPLLLPPRRADDDGGGSAEALHKLARAAAAAGGLSGLKRALRRRDEGGRGAHVLDQATFRRVLKTYGIQLPHVFVYGDNQCWGKGFASVHRSNTTKACAPHSPSPCLDCQWRRYGDLLLELEAAAESHKVQQGHGRRRQRSTAPSSGSSDSEAGSAHRATAHRTRSGGHADAAKPRVHFDVGAGSSGGTPQRAAHKAALPRRAGGAARARAAARPELQRAFPDGTVAARHCFEEMDDSGLGTLTWSAFRAGLRRLGVRLPEAALLDLAAPLDRDGDGRVDYVAFLAHARHGGDQAYAPDGGSGDGSDYSGSSNQQQAALEQLAQLMAQSGLEAADLLAELQACDLAGSGNLPASELRGALGRLGLRVTLAQAAGAQEGFQGRLHVTLAAGAEESFTGRNAGRVRDRTIKVSLMYFKQHSMMVIMDLEQAAGAQEGFAGLKTGRLRYGDLCAALADLMPRPKRSGGGSSAARACGGSGRASPSAPHRRRQQRSGGGGGGSSGSEEEESRHRHRKRRH</sequence>
<dbReference type="PROSITE" id="PS50222">
    <property type="entry name" value="EF_HAND_2"/>
    <property type="match status" value="1"/>
</dbReference>
<feature type="region of interest" description="Disordered" evidence="7">
    <location>
        <begin position="2920"/>
        <end position="2941"/>
    </location>
</feature>
<dbReference type="Pfam" id="PF11618">
    <property type="entry name" value="C2-C2_1"/>
    <property type="match status" value="2"/>
</dbReference>
<feature type="coiled-coil region" evidence="6">
    <location>
        <begin position="24"/>
        <end position="94"/>
    </location>
</feature>
<feature type="compositionally biased region" description="Low complexity" evidence="7">
    <location>
        <begin position="2768"/>
        <end position="2783"/>
    </location>
</feature>
<evidence type="ECO:0000256" key="5">
    <source>
        <dbReference type="ARBA" id="ARBA00023273"/>
    </source>
</evidence>
<feature type="compositionally biased region" description="Low complexity" evidence="7">
    <location>
        <begin position="2932"/>
        <end position="2941"/>
    </location>
</feature>
<dbReference type="GO" id="GO:0035869">
    <property type="term" value="C:ciliary transition zone"/>
    <property type="evidence" value="ECO:0007669"/>
    <property type="project" value="TreeGrafter"/>
</dbReference>
<feature type="coiled-coil region" evidence="6">
    <location>
        <begin position="185"/>
        <end position="226"/>
    </location>
</feature>
<dbReference type="OrthoDB" id="206999at2759"/>
<keyword evidence="4" id="KW-0969">Cilium</keyword>
<feature type="domain" description="EF-hand" evidence="8">
    <location>
        <begin position="2435"/>
        <end position="2470"/>
    </location>
</feature>
<dbReference type="Proteomes" id="UP000664859">
    <property type="component" value="Unassembled WGS sequence"/>
</dbReference>
<reference evidence="9" key="1">
    <citation type="submission" date="2021-02" db="EMBL/GenBank/DDBJ databases">
        <title>First Annotated Genome of the Yellow-green Alga Tribonema minus.</title>
        <authorList>
            <person name="Mahan K.M."/>
        </authorList>
    </citation>
    <scope>NUCLEOTIDE SEQUENCE</scope>
    <source>
        <strain evidence="9">UTEX B ZZ1240</strain>
    </source>
</reference>
<dbReference type="PROSITE" id="PS50096">
    <property type="entry name" value="IQ"/>
    <property type="match status" value="1"/>
</dbReference>
<evidence type="ECO:0000256" key="6">
    <source>
        <dbReference type="SAM" id="Coils"/>
    </source>
</evidence>
<dbReference type="SUPFAM" id="SSF47473">
    <property type="entry name" value="EF-hand"/>
    <property type="match status" value="3"/>
</dbReference>
<dbReference type="InterPro" id="IPR021656">
    <property type="entry name" value="C2-C2_1"/>
</dbReference>
<dbReference type="GO" id="GO:0005856">
    <property type="term" value="C:cytoskeleton"/>
    <property type="evidence" value="ECO:0007669"/>
    <property type="project" value="UniProtKB-ARBA"/>
</dbReference>
<feature type="region of interest" description="Disordered" evidence="7">
    <location>
        <begin position="1506"/>
        <end position="1577"/>
    </location>
</feature>
<evidence type="ECO:0000313" key="9">
    <source>
        <dbReference type="EMBL" id="KAG5181255.1"/>
    </source>
</evidence>
<gene>
    <name evidence="9" type="ORF">JKP88DRAFT_241524</name>
</gene>
<feature type="coiled-coil region" evidence="6">
    <location>
        <begin position="271"/>
        <end position="442"/>
    </location>
</feature>
<feature type="compositionally biased region" description="Low complexity" evidence="7">
    <location>
        <begin position="3095"/>
        <end position="3110"/>
    </location>
</feature>
<name>A0A836CCF4_9STRA</name>
<feature type="region of interest" description="Disordered" evidence="7">
    <location>
        <begin position="131"/>
        <end position="172"/>
    </location>
</feature>
<protein>
    <recommendedName>
        <fullName evidence="8">EF-hand domain-containing protein</fullName>
    </recommendedName>
</protein>
<evidence type="ECO:0000256" key="3">
    <source>
        <dbReference type="ARBA" id="ARBA00023054"/>
    </source>
</evidence>
<keyword evidence="10" id="KW-1185">Reference proteome</keyword>
<dbReference type="GO" id="GO:1905515">
    <property type="term" value="P:non-motile cilium assembly"/>
    <property type="evidence" value="ECO:0007669"/>
    <property type="project" value="TreeGrafter"/>
</dbReference>
<proteinExistence type="inferred from homology"/>
<dbReference type="InterPro" id="IPR002048">
    <property type="entry name" value="EF_hand_dom"/>
</dbReference>
<accession>A0A836CCF4</accession>
<dbReference type="Gene3D" id="2.60.40.150">
    <property type="entry name" value="C2 domain"/>
    <property type="match status" value="3"/>
</dbReference>
<comment type="similarity">
    <text evidence="2">Belongs to the RPGRIP1 family.</text>
</comment>